<comment type="caution">
    <text evidence="1">The sequence shown here is derived from an EMBL/GenBank/DDBJ whole genome shotgun (WGS) entry which is preliminary data.</text>
</comment>
<dbReference type="RefSeq" id="WP_186324606.1">
    <property type="nucleotide sequence ID" value="NZ_JBHSMC010000001.1"/>
</dbReference>
<organism evidence="1 2">
    <name type="scientific">Lederbergia graminis</name>
    <dbReference type="NCBI Taxonomy" id="735518"/>
    <lineage>
        <taxon>Bacteria</taxon>
        <taxon>Bacillati</taxon>
        <taxon>Bacillota</taxon>
        <taxon>Bacilli</taxon>
        <taxon>Bacillales</taxon>
        <taxon>Bacillaceae</taxon>
        <taxon>Lederbergia</taxon>
    </lineage>
</organism>
<reference evidence="2" key="1">
    <citation type="journal article" date="2019" name="Int. J. Syst. Evol. Microbiol.">
        <title>The Global Catalogue of Microorganisms (GCM) 10K type strain sequencing project: providing services to taxonomists for standard genome sequencing and annotation.</title>
        <authorList>
            <consortium name="The Broad Institute Genomics Platform"/>
            <consortium name="The Broad Institute Genome Sequencing Center for Infectious Disease"/>
            <person name="Wu L."/>
            <person name="Ma J."/>
        </authorList>
    </citation>
    <scope>NUCLEOTIDE SEQUENCE [LARGE SCALE GENOMIC DNA]</scope>
    <source>
        <strain evidence="2">CGMCC 1.12237</strain>
    </source>
</reference>
<dbReference type="Proteomes" id="UP001596147">
    <property type="component" value="Unassembled WGS sequence"/>
</dbReference>
<name>A0ABW0LEG9_9BACI</name>
<dbReference type="PANTHER" id="PTHR34796:SF1">
    <property type="entry name" value="EXPRESSED PROTEIN"/>
    <property type="match status" value="1"/>
</dbReference>
<accession>A0ABW0LEG9</accession>
<dbReference type="EMBL" id="JBHSMC010000001">
    <property type="protein sequence ID" value="MFC5463236.1"/>
    <property type="molecule type" value="Genomic_DNA"/>
</dbReference>
<keyword evidence="2" id="KW-1185">Reference proteome</keyword>
<evidence type="ECO:0000313" key="1">
    <source>
        <dbReference type="EMBL" id="MFC5463236.1"/>
    </source>
</evidence>
<dbReference type="Pfam" id="PF03745">
    <property type="entry name" value="DUF309"/>
    <property type="match status" value="1"/>
</dbReference>
<dbReference type="InterPro" id="IPR023203">
    <property type="entry name" value="TTHA0068_sf"/>
</dbReference>
<dbReference type="PANTHER" id="PTHR34796">
    <property type="entry name" value="EXPRESSED PROTEIN"/>
    <property type="match status" value="1"/>
</dbReference>
<gene>
    <name evidence="1" type="ORF">ACFPM4_00565</name>
</gene>
<evidence type="ECO:0000313" key="2">
    <source>
        <dbReference type="Proteomes" id="UP001596147"/>
    </source>
</evidence>
<dbReference type="SUPFAM" id="SSF140663">
    <property type="entry name" value="TTHA0068-like"/>
    <property type="match status" value="1"/>
</dbReference>
<sequence>MKYPLAYIEYLYYFHIDRDYFECHEVLESHWKNNGKERTSIWVGLIQIAVSYYHYRRGNKIGAIKMLNKSHLLLSYKEKEIEELGLNYNELMRKLERSLLDLQENLPYRAITLPINNPILMQKCLDYSNNSAIHWFDEIDEAPYEIIHKHKLHRTKNYVYASR</sequence>
<dbReference type="Gene3D" id="1.10.3450.10">
    <property type="entry name" value="TTHA0068-like"/>
    <property type="match status" value="1"/>
</dbReference>
<protein>
    <submittedName>
        <fullName evidence="1">DUF309 domain-containing protein</fullName>
    </submittedName>
</protein>
<proteinExistence type="predicted"/>
<dbReference type="InterPro" id="IPR005500">
    <property type="entry name" value="DUF309"/>
</dbReference>